<proteinExistence type="predicted"/>
<dbReference type="Proteomes" id="UP000244978">
    <property type="component" value="Unassembled WGS sequence"/>
</dbReference>
<comment type="caution">
    <text evidence="2">The sequence shown here is derived from an EMBL/GenBank/DDBJ whole genome shotgun (WGS) entry which is preliminary data.</text>
</comment>
<evidence type="ECO:0000313" key="2">
    <source>
        <dbReference type="EMBL" id="PWB98002.1"/>
    </source>
</evidence>
<keyword evidence="1" id="KW-0472">Membrane</keyword>
<evidence type="ECO:0000313" key="3">
    <source>
        <dbReference type="Proteomes" id="UP000244978"/>
    </source>
</evidence>
<protein>
    <recommendedName>
        <fullName evidence="4">DUF4190 domain-containing protein</fullName>
    </recommendedName>
</protein>
<name>A0A2U1T299_9MICO</name>
<sequence>MSDFTPPAVPEAPPAAFTTSPYSAAPAPAPAPSSAKGLAIAALVTGLVSLVTVVFFWLSIACGIAAVVLGIIALVKRQSKGMSITGIVTGAVGIVGSIIAFIVMTLLLTGFTAALAETPRFLEQFAEPGGSSTTETEAETSPGEYELASAAFAAAAPSADEIQFEAYNGEGLVVIYVALDATSLPSDEYRALLEVAAQHPDLQSIEDWVIEAYTFEGDYLDLSASALEAGVSAEFINSYGDVVITSTELAGLFG</sequence>
<dbReference type="RefSeq" id="WP_108997809.1">
    <property type="nucleotide sequence ID" value="NZ_QEEX01000001.1"/>
</dbReference>
<organism evidence="2 3">
    <name type="scientific">Homoserinimonas hongtaonis</name>
    <dbReference type="NCBI Taxonomy" id="2079791"/>
    <lineage>
        <taxon>Bacteria</taxon>
        <taxon>Bacillati</taxon>
        <taxon>Actinomycetota</taxon>
        <taxon>Actinomycetes</taxon>
        <taxon>Micrococcales</taxon>
        <taxon>Microbacteriaceae</taxon>
        <taxon>Homoserinimonas</taxon>
    </lineage>
</organism>
<dbReference type="EMBL" id="QEEX01000001">
    <property type="protein sequence ID" value="PWB98002.1"/>
    <property type="molecule type" value="Genomic_DNA"/>
</dbReference>
<reference evidence="3" key="1">
    <citation type="submission" date="2018-04" db="EMBL/GenBank/DDBJ databases">
        <authorList>
            <person name="Liu S."/>
            <person name="Wang Z."/>
            <person name="Li J."/>
        </authorList>
    </citation>
    <scope>NUCLEOTIDE SEQUENCE [LARGE SCALE GENOMIC DNA]</scope>
    <source>
        <strain evidence="3">S1194</strain>
    </source>
</reference>
<evidence type="ECO:0000256" key="1">
    <source>
        <dbReference type="SAM" id="Phobius"/>
    </source>
</evidence>
<feature type="transmembrane region" description="Helical" evidence="1">
    <location>
        <begin position="87"/>
        <end position="115"/>
    </location>
</feature>
<accession>A0A2U1T299</accession>
<dbReference type="AlphaFoldDB" id="A0A2U1T299"/>
<feature type="transmembrane region" description="Helical" evidence="1">
    <location>
        <begin position="54"/>
        <end position="75"/>
    </location>
</feature>
<keyword evidence="1" id="KW-0812">Transmembrane</keyword>
<keyword evidence="1" id="KW-1133">Transmembrane helix</keyword>
<evidence type="ECO:0008006" key="4">
    <source>
        <dbReference type="Google" id="ProtNLM"/>
    </source>
</evidence>
<keyword evidence="3" id="KW-1185">Reference proteome</keyword>
<gene>
    <name evidence="2" type="ORF">DF220_09305</name>
</gene>